<dbReference type="Proteomes" id="UP000024635">
    <property type="component" value="Unassembled WGS sequence"/>
</dbReference>
<dbReference type="OrthoDB" id="10519939at2759"/>
<feature type="compositionally biased region" description="Pro residues" evidence="1">
    <location>
        <begin position="515"/>
        <end position="527"/>
    </location>
</feature>
<name>A0A016TAZ3_9BILA</name>
<keyword evidence="2" id="KW-1133">Transmembrane helix</keyword>
<feature type="compositionally biased region" description="Polar residues" evidence="1">
    <location>
        <begin position="126"/>
        <end position="135"/>
    </location>
</feature>
<dbReference type="AlphaFoldDB" id="A0A016TAZ3"/>
<feature type="compositionally biased region" description="Basic and acidic residues" evidence="1">
    <location>
        <begin position="356"/>
        <end position="372"/>
    </location>
</feature>
<dbReference type="EMBL" id="JARK01001455">
    <property type="protein sequence ID" value="EYB99855.1"/>
    <property type="molecule type" value="Genomic_DNA"/>
</dbReference>
<evidence type="ECO:0000313" key="3">
    <source>
        <dbReference type="EMBL" id="EYB99855.1"/>
    </source>
</evidence>
<evidence type="ECO:0000256" key="1">
    <source>
        <dbReference type="SAM" id="MobiDB-lite"/>
    </source>
</evidence>
<feature type="region of interest" description="Disordered" evidence="1">
    <location>
        <begin position="102"/>
        <end position="150"/>
    </location>
</feature>
<feature type="region of interest" description="Disordered" evidence="1">
    <location>
        <begin position="330"/>
        <end position="534"/>
    </location>
</feature>
<feature type="compositionally biased region" description="Polar residues" evidence="1">
    <location>
        <begin position="450"/>
        <end position="466"/>
    </location>
</feature>
<evidence type="ECO:0000313" key="4">
    <source>
        <dbReference type="Proteomes" id="UP000024635"/>
    </source>
</evidence>
<feature type="transmembrane region" description="Helical" evidence="2">
    <location>
        <begin position="298"/>
        <end position="318"/>
    </location>
</feature>
<organism evidence="3 4">
    <name type="scientific">Ancylostoma ceylanicum</name>
    <dbReference type="NCBI Taxonomy" id="53326"/>
    <lineage>
        <taxon>Eukaryota</taxon>
        <taxon>Metazoa</taxon>
        <taxon>Ecdysozoa</taxon>
        <taxon>Nematoda</taxon>
        <taxon>Chromadorea</taxon>
        <taxon>Rhabditida</taxon>
        <taxon>Rhabditina</taxon>
        <taxon>Rhabditomorpha</taxon>
        <taxon>Strongyloidea</taxon>
        <taxon>Ancylostomatidae</taxon>
        <taxon>Ancylostomatinae</taxon>
        <taxon>Ancylostoma</taxon>
    </lineage>
</organism>
<comment type="caution">
    <text evidence="3">The sequence shown here is derived from an EMBL/GenBank/DDBJ whole genome shotgun (WGS) entry which is preliminary data.</text>
</comment>
<keyword evidence="4" id="KW-1185">Reference proteome</keyword>
<feature type="compositionally biased region" description="Basic and acidic residues" evidence="1">
    <location>
        <begin position="116"/>
        <end position="125"/>
    </location>
</feature>
<protein>
    <submittedName>
        <fullName evidence="3">Uncharacterized protein</fullName>
    </submittedName>
</protein>
<dbReference type="STRING" id="53326.A0A016TAZ3"/>
<evidence type="ECO:0000256" key="2">
    <source>
        <dbReference type="SAM" id="Phobius"/>
    </source>
</evidence>
<reference evidence="4" key="1">
    <citation type="journal article" date="2015" name="Nat. Genet.">
        <title>The genome and transcriptome of the zoonotic hookworm Ancylostoma ceylanicum identify infection-specific gene families.</title>
        <authorList>
            <person name="Schwarz E.M."/>
            <person name="Hu Y."/>
            <person name="Antoshechkin I."/>
            <person name="Miller M.M."/>
            <person name="Sternberg P.W."/>
            <person name="Aroian R.V."/>
        </authorList>
    </citation>
    <scope>NUCLEOTIDE SEQUENCE</scope>
    <source>
        <strain evidence="4">HY135</strain>
    </source>
</reference>
<sequence>MWGSSTSDIEILLEATLARHTFRFNNVFYIQERGLKMGIHDGLLFVFSDRVGKASSMKGVLSYKECNENGDGGGGNGNGGTTGNGRETTTIFDDYNVEFPDGIFQLPGTEKTTPADIEKETKEKSTTAGETQFTTEQEKSTATKPAAPTTAESTVVLTTIPTTAVPSTIGSTVVPTTVATSIATPTTHETVVIPKTSESAVSLTAIATTVAPTTIPTTIAPTTVVATVDYVPLTTSFEHTTTKTAVTTLLTYTMLSPTTVEQLTQVTKFRTTKKLRKTTTEAPDIISMVDSLDEKVKYGIFAGGAIVLLIFLFCLYRLCCKTAAAIEPEDAVGGRGKKKRKSISHSSTASGSKISKSAEGDKRRKSDRKIKESSSTGSRDHKRSTEGRKGKRRSTEIGTQGTQGTQGNTSDLWTGRKPKQSTEGSRSPEKQGGVTRAAKKMKALLRRSQENIPSAGTPSGQPTASNILDLMGTVPHGSEPQPAAPSGGPPLGFAPEPEGSGGYEEVGPGKSSGDMPPPPPPPPPPPALQGGGMW</sequence>
<keyword evidence="2" id="KW-0472">Membrane</keyword>
<feature type="compositionally biased region" description="Low complexity" evidence="1">
    <location>
        <begin position="344"/>
        <end position="355"/>
    </location>
</feature>
<gene>
    <name evidence="3" type="primary">Acey_s0119.g806</name>
    <name evidence="3" type="ORF">Y032_0119g806</name>
</gene>
<keyword evidence="2" id="KW-0812">Transmembrane</keyword>
<feature type="compositionally biased region" description="Low complexity" evidence="1">
    <location>
        <begin position="398"/>
        <end position="407"/>
    </location>
</feature>
<proteinExistence type="predicted"/>
<accession>A0A016TAZ3</accession>